<organism evidence="2">
    <name type="scientific">freshwater metagenome</name>
    <dbReference type="NCBI Taxonomy" id="449393"/>
    <lineage>
        <taxon>unclassified sequences</taxon>
        <taxon>metagenomes</taxon>
        <taxon>ecological metagenomes</taxon>
    </lineage>
</organism>
<evidence type="ECO:0000256" key="1">
    <source>
        <dbReference type="SAM" id="MobiDB-lite"/>
    </source>
</evidence>
<sequence>MARARLGAEHARTERDAISGGTGITKSGLAVNSCKKAASSILRK</sequence>
<proteinExistence type="predicted"/>
<feature type="compositionally biased region" description="Basic and acidic residues" evidence="1">
    <location>
        <begin position="1"/>
        <end position="17"/>
    </location>
</feature>
<gene>
    <name evidence="2" type="ORF">UFOPK4410_00251</name>
</gene>
<name>A0A6J7VNR1_9ZZZZ</name>
<protein>
    <submittedName>
        <fullName evidence="2">Unannotated protein</fullName>
    </submittedName>
</protein>
<accession>A0A6J7VNR1</accession>
<dbReference type="AlphaFoldDB" id="A0A6J7VNR1"/>
<evidence type="ECO:0000313" key="2">
    <source>
        <dbReference type="EMBL" id="CAB5106161.1"/>
    </source>
</evidence>
<feature type="region of interest" description="Disordered" evidence="1">
    <location>
        <begin position="1"/>
        <end position="22"/>
    </location>
</feature>
<reference evidence="2" key="1">
    <citation type="submission" date="2020-05" db="EMBL/GenBank/DDBJ databases">
        <authorList>
            <person name="Chiriac C."/>
            <person name="Salcher M."/>
            <person name="Ghai R."/>
            <person name="Kavagutti S V."/>
        </authorList>
    </citation>
    <scope>NUCLEOTIDE SEQUENCE</scope>
</reference>
<dbReference type="EMBL" id="CAFBRV010000012">
    <property type="protein sequence ID" value="CAB5106161.1"/>
    <property type="molecule type" value="Genomic_DNA"/>
</dbReference>